<name>A0A6M4X3Q8_9ACTN</name>
<gene>
    <name evidence="2" type="ORF">G9272_43205</name>
</gene>
<feature type="region of interest" description="Disordered" evidence="1">
    <location>
        <begin position="350"/>
        <end position="376"/>
    </location>
</feature>
<dbReference type="Proteomes" id="UP000502665">
    <property type="component" value="Chromosome"/>
</dbReference>
<organism evidence="2 3">
    <name type="scientific">Streptomyces asoensis</name>
    <dbReference type="NCBI Taxonomy" id="249586"/>
    <lineage>
        <taxon>Bacteria</taxon>
        <taxon>Bacillati</taxon>
        <taxon>Actinomycetota</taxon>
        <taxon>Actinomycetes</taxon>
        <taxon>Kitasatosporales</taxon>
        <taxon>Streptomycetaceae</taxon>
        <taxon>Streptomyces</taxon>
    </lineage>
</organism>
<dbReference type="RefSeq" id="WP_171401602.1">
    <property type="nucleotide sequence ID" value="NZ_CP049838.1"/>
</dbReference>
<accession>A0A6M4X3Q8</accession>
<protein>
    <submittedName>
        <fullName evidence="2">BtrH N-terminal domain-containing protein</fullName>
    </submittedName>
</protein>
<proteinExistence type="predicted"/>
<dbReference type="AlphaFoldDB" id="A0A6M4X3Q8"/>
<evidence type="ECO:0000313" key="2">
    <source>
        <dbReference type="EMBL" id="QJT06285.1"/>
    </source>
</evidence>
<dbReference type="EMBL" id="CP049838">
    <property type="protein sequence ID" value="QJT06285.1"/>
    <property type="molecule type" value="Genomic_DNA"/>
</dbReference>
<evidence type="ECO:0000256" key="1">
    <source>
        <dbReference type="SAM" id="MobiDB-lite"/>
    </source>
</evidence>
<sequence>MSNEGAEFLERQGATDPDFSALDCISATFGITAAWLGHDPSVLGDHWGYHRRTDTVDTEWPVEHLGIQRRTPEEILHDWYGLAADHVHHADSRRAEEYIRARLLEGHPVIAWVDTFHVPHSSFHRQQHHSHRIVIRPGDGNDEERAGSLRIVDRYQGSLFDGFMESSTLFTAMSSDALGEARRGDPDWRNRTVVVKAGPLESGEAEKAAHKETRKETQQERFRSAVARNAHSAAGADLVTACADELRATPDAFTSLSPVGTIEVSAWFGELASQRALNARFLRAAAETCALPSLHDRAADAEALSRRWEMTRNYFFLRFRKGSVAVRRIGDLIAETATLETEWNAKLRESLAGSGPQSADRTLSGPDPLSPPGVAL</sequence>
<evidence type="ECO:0000313" key="3">
    <source>
        <dbReference type="Proteomes" id="UP000502665"/>
    </source>
</evidence>
<keyword evidence="3" id="KW-1185">Reference proteome</keyword>
<reference evidence="2" key="1">
    <citation type="submission" date="2020-03" db="EMBL/GenBank/DDBJ databases">
        <title>Molecular networking-based the target discovery of potent antiproliferative macrolactams: 5/6/7/16 polycyclic ansamycins and glycosylated trienomycin from Streptomyces cacaoi subsp. asoensis.</title>
        <authorList>
            <person name="Liu L.-L."/>
        </authorList>
    </citation>
    <scope>NUCLEOTIDE SEQUENCE [LARGE SCALE GENOMIC DNA]</scope>
    <source>
        <strain evidence="2">H2S5</strain>
    </source>
</reference>